<dbReference type="Pfam" id="PF09601">
    <property type="entry name" value="DUF2459"/>
    <property type="match status" value="1"/>
</dbReference>
<dbReference type="AlphaFoldDB" id="A0A317E1F0"/>
<dbReference type="RefSeq" id="WP_109921115.1">
    <property type="nucleotide sequence ID" value="NZ_QGLF01000003.1"/>
</dbReference>
<comment type="caution">
    <text evidence="1">The sequence shown here is derived from an EMBL/GenBank/DDBJ whole genome shotgun (WGS) entry which is preliminary data.</text>
</comment>
<dbReference type="OrthoDB" id="211174at2"/>
<dbReference type="EMBL" id="QGLF01000003">
    <property type="protein sequence ID" value="PWR20471.1"/>
    <property type="molecule type" value="Genomic_DNA"/>
</dbReference>
<dbReference type="InterPro" id="IPR011727">
    <property type="entry name" value="CHP02117"/>
</dbReference>
<protein>
    <submittedName>
        <fullName evidence="1">TIGR02117 family protein</fullName>
    </submittedName>
</protein>
<name>A0A317E1F0_9PROT</name>
<dbReference type="Proteomes" id="UP000246077">
    <property type="component" value="Unassembled WGS sequence"/>
</dbReference>
<proteinExistence type="predicted"/>
<evidence type="ECO:0000313" key="1">
    <source>
        <dbReference type="EMBL" id="PWR20471.1"/>
    </source>
</evidence>
<keyword evidence="2" id="KW-1185">Reference proteome</keyword>
<evidence type="ECO:0000313" key="2">
    <source>
        <dbReference type="Proteomes" id="UP000246077"/>
    </source>
</evidence>
<reference evidence="2" key="1">
    <citation type="submission" date="2018-05" db="EMBL/GenBank/DDBJ databases">
        <title>Zavarzinia sp. HR-AS.</title>
        <authorList>
            <person name="Lee Y."/>
            <person name="Jeon C.O."/>
        </authorList>
    </citation>
    <scope>NUCLEOTIDE SEQUENCE [LARGE SCALE GENOMIC DNA]</scope>
    <source>
        <strain evidence="2">DSM 1231</strain>
    </source>
</reference>
<accession>A0A317E1F0</accession>
<organism evidence="1 2">
    <name type="scientific">Zavarzinia compransoris</name>
    <dbReference type="NCBI Taxonomy" id="1264899"/>
    <lineage>
        <taxon>Bacteria</taxon>
        <taxon>Pseudomonadati</taxon>
        <taxon>Pseudomonadota</taxon>
        <taxon>Alphaproteobacteria</taxon>
        <taxon>Rhodospirillales</taxon>
        <taxon>Zavarziniaceae</taxon>
        <taxon>Zavarzinia</taxon>
    </lineage>
</organism>
<gene>
    <name evidence="1" type="ORF">DKG75_10705</name>
</gene>
<sequence>MSIGRLVLRLIALVVGLPAAVAALYGTLAVVGAMPFTVPEPPDGRTVTIFVHSNGAHVDIVVPLRAFGVDWAAEFGPAAFPFVDPAAASHVGIGWGDREFYLNTPTWAELTPGRALTALFASKGALIHATLWAEAPRPGPDTRPVTLGEAQYRRLVRDLKAGFARDGAGAARLIAGYRYGPADAFFEGVGTYSAVLTCNEWAAARLRKAGVPVGIWSPFPFGIMWNL</sequence>
<dbReference type="NCBIfam" id="TIGR02117">
    <property type="entry name" value="chp_urease_rgn"/>
    <property type="match status" value="1"/>
</dbReference>